<comment type="caution">
    <text evidence="1">The sequence shown here is derived from an EMBL/GenBank/DDBJ whole genome shotgun (WGS) entry which is preliminary data.</text>
</comment>
<dbReference type="Proteomes" id="UP000191154">
    <property type="component" value="Unassembled WGS sequence"/>
</dbReference>
<dbReference type="RefSeq" id="WP_077865593.1">
    <property type="nucleotide sequence ID" value="NZ_LZYZ01000004.1"/>
</dbReference>
<proteinExistence type="predicted"/>
<dbReference type="AlphaFoldDB" id="A0A1S8N6M4"/>
<organism evidence="1 2">
    <name type="scientific">Clostridium saccharobutylicum</name>
    <dbReference type="NCBI Taxonomy" id="169679"/>
    <lineage>
        <taxon>Bacteria</taxon>
        <taxon>Bacillati</taxon>
        <taxon>Bacillota</taxon>
        <taxon>Clostridia</taxon>
        <taxon>Eubacteriales</taxon>
        <taxon>Clostridiaceae</taxon>
        <taxon>Clostridium</taxon>
    </lineage>
</organism>
<reference evidence="1 2" key="1">
    <citation type="submission" date="2016-05" db="EMBL/GenBank/DDBJ databases">
        <title>Microbial solvent formation.</title>
        <authorList>
            <person name="Poehlein A."/>
            <person name="Montoya Solano J.D."/>
            <person name="Flitsch S."/>
            <person name="Krabben P."/>
            <person name="Duerre P."/>
            <person name="Daniel R."/>
        </authorList>
    </citation>
    <scope>NUCLEOTIDE SEQUENCE [LARGE SCALE GENOMIC DNA]</scope>
    <source>
        <strain evidence="1 2">L1-8</strain>
    </source>
</reference>
<protein>
    <submittedName>
        <fullName evidence="1">Uncharacterized protein</fullName>
    </submittedName>
</protein>
<accession>A0A1S8N6M4</accession>
<evidence type="ECO:0000313" key="1">
    <source>
        <dbReference type="EMBL" id="OOM11921.1"/>
    </source>
</evidence>
<gene>
    <name evidence="1" type="ORF">CLOSAC_23480</name>
</gene>
<sequence length="333" mass="40262">MSKLVMLNEIRNKKIKNNDNNIIKEDVNESYITFMEKFCKFENEEDIINLNKEIIDTKYEEKINRIIEKIFLLDNKTPLIDFINSIYKDDLCTNTEIKIIRNSDTVNKNYKFKILRDVSYEFNILAEDGYRRFEYQIQFQTNDSQNIAFTVVRNDLTINCNKIVNFNKKRREHQNNIENDEKKKLQDYNKPWLIMLNSDIQVPDVYKFKSDNNKDLDYEFNIFKSWKYDFKRLFQDNMYLLFPMKVFDLKKRLSNISEDTCGKDIVKDEVLRFFREMNVYLRKLKESALITEKDVNEFNLIAIDLLNDFIKEKSNIFIDIKKDIEDKLKNIVV</sequence>
<evidence type="ECO:0000313" key="2">
    <source>
        <dbReference type="Proteomes" id="UP000191154"/>
    </source>
</evidence>
<dbReference type="EMBL" id="LZYZ01000004">
    <property type="protein sequence ID" value="OOM11921.1"/>
    <property type="molecule type" value="Genomic_DNA"/>
</dbReference>
<name>A0A1S8N6M4_CLOSA</name>